<dbReference type="InterPro" id="IPR050557">
    <property type="entry name" value="RTX_toxin/Mannuronan_C5-epim"/>
</dbReference>
<organism evidence="4 5">
    <name type="scientific">Roseomonas acroporae</name>
    <dbReference type="NCBI Taxonomy" id="2937791"/>
    <lineage>
        <taxon>Bacteria</taxon>
        <taxon>Pseudomonadati</taxon>
        <taxon>Pseudomonadota</taxon>
        <taxon>Alphaproteobacteria</taxon>
        <taxon>Acetobacterales</taxon>
        <taxon>Roseomonadaceae</taxon>
        <taxon>Roseomonas</taxon>
    </lineage>
</organism>
<keyword evidence="5" id="KW-1185">Reference proteome</keyword>
<gene>
    <name evidence="4" type="ORF">M0638_28325</name>
</gene>
<comment type="caution">
    <text evidence="4">The sequence shown here is derived from an EMBL/GenBank/DDBJ whole genome shotgun (WGS) entry which is preliminary data.</text>
</comment>
<evidence type="ECO:0000313" key="5">
    <source>
        <dbReference type="Proteomes" id="UP001139516"/>
    </source>
</evidence>
<sequence>VGNAYDNRITANDSGDSLFGAEGNDTLTGGAGNDYINGGAGIDTMAGGAGDDTYVVDSSQDVVIEFAGGGNDNIQSSASYVVPANVETLYLTGVNAVDGDARGLATSVGLYGNSAANQLWGGSGNDSLDGGGGNDTLNGGDGNDTLTGGTGDDTMTGGAGDDTYVVDSSQDVVIEFAGGGNDTIQASASYVVPANVETLYLTGTNAIDADARGLATNVGLYGNGASNQLWGGSGNDYIDGGAGDDTMTGGAGDDTYVVDSSQDVVSEFAGGGNDTIQASASYVVPANVETLYLAGANAIDGDARGLATAIAIYGNGAANQLWGGAGNDTLDGGAGDDTMTGGTGNDTYLVDSSQDIVVELAGGGSDIIQSSVSYVVPANIETLYLTGTSAIDGDARALTTAITLNGNGAANQLWGGSGNDYING</sequence>
<dbReference type="Proteomes" id="UP001139516">
    <property type="component" value="Unassembled WGS sequence"/>
</dbReference>
<comment type="subcellular location">
    <subcellularLocation>
        <location evidence="1">Secreted</location>
    </subcellularLocation>
</comment>
<dbReference type="RefSeq" id="WP_248670303.1">
    <property type="nucleotide sequence ID" value="NZ_JALPRX010000244.1"/>
</dbReference>
<dbReference type="GO" id="GO:0005576">
    <property type="term" value="C:extracellular region"/>
    <property type="evidence" value="ECO:0007669"/>
    <property type="project" value="UniProtKB-SubCell"/>
</dbReference>
<feature type="non-terminal residue" evidence="4">
    <location>
        <position position="424"/>
    </location>
</feature>
<feature type="region of interest" description="Disordered" evidence="3">
    <location>
        <begin position="122"/>
        <end position="162"/>
    </location>
</feature>
<keyword evidence="2" id="KW-0964">Secreted</keyword>
<dbReference type="PANTHER" id="PTHR38340">
    <property type="entry name" value="S-LAYER PROTEIN"/>
    <property type="match status" value="1"/>
</dbReference>
<evidence type="ECO:0000256" key="3">
    <source>
        <dbReference type="SAM" id="MobiDB-lite"/>
    </source>
</evidence>
<dbReference type="InterPro" id="IPR001343">
    <property type="entry name" value="Hemolysn_Ca-bd"/>
</dbReference>
<dbReference type="PRINTS" id="PR00313">
    <property type="entry name" value="CABNDNGRPT"/>
</dbReference>
<protein>
    <submittedName>
        <fullName evidence="4">Calcium-binding protein</fullName>
    </submittedName>
</protein>
<dbReference type="AlphaFoldDB" id="A0A9X2BX27"/>
<feature type="compositionally biased region" description="Low complexity" evidence="3">
    <location>
        <begin position="143"/>
        <end position="156"/>
    </location>
</feature>
<dbReference type="InterPro" id="IPR018511">
    <property type="entry name" value="Hemolysin-typ_Ca-bd_CS"/>
</dbReference>
<dbReference type="InterPro" id="IPR011049">
    <property type="entry name" value="Serralysin-like_metalloprot_C"/>
</dbReference>
<dbReference type="PROSITE" id="PS00330">
    <property type="entry name" value="HEMOLYSIN_CALCIUM"/>
    <property type="match status" value="3"/>
</dbReference>
<evidence type="ECO:0000256" key="2">
    <source>
        <dbReference type="ARBA" id="ARBA00022525"/>
    </source>
</evidence>
<evidence type="ECO:0000313" key="4">
    <source>
        <dbReference type="EMBL" id="MCK8788262.1"/>
    </source>
</evidence>
<dbReference type="Gene3D" id="2.150.10.10">
    <property type="entry name" value="Serralysin-like metalloprotease, C-terminal"/>
    <property type="match status" value="2"/>
</dbReference>
<feature type="compositionally biased region" description="Gly residues" evidence="3">
    <location>
        <begin position="122"/>
        <end position="142"/>
    </location>
</feature>
<proteinExistence type="predicted"/>
<evidence type="ECO:0000256" key="1">
    <source>
        <dbReference type="ARBA" id="ARBA00004613"/>
    </source>
</evidence>
<name>A0A9X2BX27_9PROT</name>
<feature type="non-terminal residue" evidence="4">
    <location>
        <position position="1"/>
    </location>
</feature>
<reference evidence="4" key="1">
    <citation type="submission" date="2022-04" db="EMBL/GenBank/DDBJ databases">
        <title>Roseomonas acroporae sp. nov., isolated from coral Acropora digitifera.</title>
        <authorList>
            <person name="Sun H."/>
        </authorList>
    </citation>
    <scope>NUCLEOTIDE SEQUENCE</scope>
    <source>
        <strain evidence="4">NAR14</strain>
    </source>
</reference>
<dbReference type="EMBL" id="JALPRX010000244">
    <property type="protein sequence ID" value="MCK8788262.1"/>
    <property type="molecule type" value="Genomic_DNA"/>
</dbReference>
<dbReference type="PANTHER" id="PTHR38340:SF1">
    <property type="entry name" value="S-LAYER PROTEIN"/>
    <property type="match status" value="1"/>
</dbReference>
<dbReference type="GO" id="GO:0005509">
    <property type="term" value="F:calcium ion binding"/>
    <property type="evidence" value="ECO:0007669"/>
    <property type="project" value="InterPro"/>
</dbReference>
<accession>A0A9X2BX27</accession>
<dbReference type="SUPFAM" id="SSF51120">
    <property type="entry name" value="beta-Roll"/>
    <property type="match status" value="3"/>
</dbReference>
<dbReference type="Pfam" id="PF00353">
    <property type="entry name" value="HemolysinCabind"/>
    <property type="match status" value="5"/>
</dbReference>